<feature type="chain" id="PRO_5042128775" evidence="1">
    <location>
        <begin position="21"/>
        <end position="121"/>
    </location>
</feature>
<sequence length="121" mass="13573">MKYIAFTLILILAGLYFGQTAIKSFFPQESTMETIAPLGNATHHMCNHTCNQLYAPHIIDNYCRSGAYCNSTFASCCTLHNHKCAGRMIPMREFNFPSTCPNGTINGTYNATIPEYYLLDN</sequence>
<keyword evidence="1" id="KW-0732">Signal</keyword>
<organism evidence="2 3">
    <name type="scientific">Euplotes crassus</name>
    <dbReference type="NCBI Taxonomy" id="5936"/>
    <lineage>
        <taxon>Eukaryota</taxon>
        <taxon>Sar</taxon>
        <taxon>Alveolata</taxon>
        <taxon>Ciliophora</taxon>
        <taxon>Intramacronucleata</taxon>
        <taxon>Spirotrichea</taxon>
        <taxon>Hypotrichia</taxon>
        <taxon>Euplotida</taxon>
        <taxon>Euplotidae</taxon>
        <taxon>Moneuplotes</taxon>
    </lineage>
</organism>
<dbReference type="Proteomes" id="UP001295684">
    <property type="component" value="Unassembled WGS sequence"/>
</dbReference>
<reference evidence="2" key="1">
    <citation type="submission" date="2023-07" db="EMBL/GenBank/DDBJ databases">
        <authorList>
            <consortium name="AG Swart"/>
            <person name="Singh M."/>
            <person name="Singh A."/>
            <person name="Seah K."/>
            <person name="Emmerich C."/>
        </authorList>
    </citation>
    <scope>NUCLEOTIDE SEQUENCE</scope>
    <source>
        <strain evidence="2">DP1</strain>
    </source>
</reference>
<feature type="signal peptide" evidence="1">
    <location>
        <begin position="1"/>
        <end position="20"/>
    </location>
</feature>
<gene>
    <name evidence="2" type="ORF">ECRASSUSDP1_LOCUS13180</name>
</gene>
<accession>A0AAD1URE1</accession>
<dbReference type="AlphaFoldDB" id="A0AAD1URE1"/>
<keyword evidence="3" id="KW-1185">Reference proteome</keyword>
<proteinExistence type="predicted"/>
<evidence type="ECO:0000256" key="1">
    <source>
        <dbReference type="SAM" id="SignalP"/>
    </source>
</evidence>
<protein>
    <submittedName>
        <fullName evidence="2">Uncharacterized protein</fullName>
    </submittedName>
</protein>
<name>A0AAD1URE1_EUPCR</name>
<evidence type="ECO:0000313" key="3">
    <source>
        <dbReference type="Proteomes" id="UP001295684"/>
    </source>
</evidence>
<dbReference type="EMBL" id="CAMPGE010013112">
    <property type="protein sequence ID" value="CAI2371855.1"/>
    <property type="molecule type" value="Genomic_DNA"/>
</dbReference>
<evidence type="ECO:0000313" key="2">
    <source>
        <dbReference type="EMBL" id="CAI2371855.1"/>
    </source>
</evidence>
<comment type="caution">
    <text evidence="2">The sequence shown here is derived from an EMBL/GenBank/DDBJ whole genome shotgun (WGS) entry which is preliminary data.</text>
</comment>